<dbReference type="GO" id="GO:0022857">
    <property type="term" value="F:transmembrane transporter activity"/>
    <property type="evidence" value="ECO:0007669"/>
    <property type="project" value="TreeGrafter"/>
</dbReference>
<keyword evidence="3 7" id="KW-0812">Transmembrane</keyword>
<protein>
    <submittedName>
        <fullName evidence="10">ABC transporter permease</fullName>
    </submittedName>
</protein>
<evidence type="ECO:0000259" key="8">
    <source>
        <dbReference type="Pfam" id="PF02687"/>
    </source>
</evidence>
<evidence type="ECO:0000256" key="6">
    <source>
        <dbReference type="ARBA" id="ARBA00038076"/>
    </source>
</evidence>
<reference evidence="10" key="1">
    <citation type="submission" date="2021-02" db="EMBL/GenBank/DDBJ databases">
        <title>Abyssanaerobacter marinus gen.nov., sp., nov, anaerobic bacterium isolated from the Onnuri vent field of Indian Ocean and suggestion of Mogibacteriaceae fam. nov., and proposal of reclassification of ambiguous this family's genus member.</title>
        <authorList>
            <person name="Kim Y.J."/>
            <person name="Yang J.-A."/>
        </authorList>
    </citation>
    <scope>NUCLEOTIDE SEQUENCE</scope>
    <source>
        <strain evidence="10">DSM 2634</strain>
    </source>
</reference>
<keyword evidence="4 7" id="KW-1133">Transmembrane helix</keyword>
<sequence>MNNRDLVDLCFRNLLRRRTRTLLAVVGVVVGTCAIVVMMSIGFGLSDSYQEQIESYGNLHMITVMSNGGGGMMQQMQDAKGVINDKALKDMEKMKGVGAVTPVVSEYLTIGAGKKIAQTQVMGIRPEVLEKFNYKVLDGGRLLNGTDKYELLFGNQVPNWFQDPNSNEWSGEALDVMSAKKIIITGDDTYGQKKQNNSEGQDSQKIDYKEYETRAVGVLENPDDDSAYCVYMNITALEDISKELKKVRKENTFSTGTKTYDQALVYVTDINDSADISEQLREQGFQTYSPSDWLESMKDTAKMIQGILGGIGGISLLVAALGITNTMIMSIYERTKEIGVMKVIGANLRDIRKMFLLEAGLIGFIGGVVGLIFSVIVSLLMNTVLKDIISIALNTMGGGYGASISKIPAWLGFAAVAFATVIGVVSGYYPAKRAMNLSALESLRNE</sequence>
<feature type="transmembrane region" description="Helical" evidence="7">
    <location>
        <begin position="355"/>
        <end position="380"/>
    </location>
</feature>
<feature type="transmembrane region" description="Helical" evidence="7">
    <location>
        <begin position="407"/>
        <end position="429"/>
    </location>
</feature>
<dbReference type="InterPro" id="IPR003838">
    <property type="entry name" value="ABC3_permease_C"/>
</dbReference>
<name>A0A939D9U7_CLOAM</name>
<dbReference type="Pfam" id="PF02687">
    <property type="entry name" value="FtsX"/>
    <property type="match status" value="1"/>
</dbReference>
<evidence type="ECO:0000256" key="7">
    <source>
        <dbReference type="SAM" id="Phobius"/>
    </source>
</evidence>
<comment type="subcellular location">
    <subcellularLocation>
        <location evidence="1">Cell membrane</location>
        <topology evidence="1">Multi-pass membrane protein</topology>
    </subcellularLocation>
</comment>
<dbReference type="PANTHER" id="PTHR30572">
    <property type="entry name" value="MEMBRANE COMPONENT OF TRANSPORTER-RELATED"/>
    <property type="match status" value="1"/>
</dbReference>
<accession>A0A939D9U7</accession>
<gene>
    <name evidence="10" type="ORF">JYB65_10875</name>
</gene>
<evidence type="ECO:0000256" key="5">
    <source>
        <dbReference type="ARBA" id="ARBA00023136"/>
    </source>
</evidence>
<evidence type="ECO:0000256" key="2">
    <source>
        <dbReference type="ARBA" id="ARBA00022475"/>
    </source>
</evidence>
<evidence type="ECO:0000313" key="11">
    <source>
        <dbReference type="Proteomes" id="UP000664545"/>
    </source>
</evidence>
<dbReference type="Pfam" id="PF12704">
    <property type="entry name" value="MacB_PCD"/>
    <property type="match status" value="1"/>
</dbReference>
<evidence type="ECO:0000259" key="9">
    <source>
        <dbReference type="Pfam" id="PF12704"/>
    </source>
</evidence>
<evidence type="ECO:0000256" key="3">
    <source>
        <dbReference type="ARBA" id="ARBA00022692"/>
    </source>
</evidence>
<organism evidence="10 11">
    <name type="scientific">Clostridium aminobutyricum</name>
    <dbReference type="NCBI Taxonomy" id="33953"/>
    <lineage>
        <taxon>Bacteria</taxon>
        <taxon>Bacillati</taxon>
        <taxon>Bacillota</taxon>
        <taxon>Clostridia</taxon>
        <taxon>Eubacteriales</taxon>
        <taxon>Clostridiaceae</taxon>
        <taxon>Clostridium</taxon>
    </lineage>
</organism>
<feature type="domain" description="ABC3 transporter permease C-terminal" evidence="8">
    <location>
        <begin position="311"/>
        <end position="438"/>
    </location>
</feature>
<evidence type="ECO:0000256" key="4">
    <source>
        <dbReference type="ARBA" id="ARBA00022989"/>
    </source>
</evidence>
<dbReference type="EMBL" id="JAFJZZ010000004">
    <property type="protein sequence ID" value="MBN7773867.1"/>
    <property type="molecule type" value="Genomic_DNA"/>
</dbReference>
<dbReference type="AlphaFoldDB" id="A0A939D9U7"/>
<dbReference type="PANTHER" id="PTHR30572:SF4">
    <property type="entry name" value="ABC TRANSPORTER PERMEASE YTRF"/>
    <property type="match status" value="1"/>
</dbReference>
<dbReference type="InterPro" id="IPR050250">
    <property type="entry name" value="Macrolide_Exporter_MacB"/>
</dbReference>
<keyword evidence="11" id="KW-1185">Reference proteome</keyword>
<keyword evidence="5 7" id="KW-0472">Membrane</keyword>
<feature type="transmembrane region" description="Helical" evidence="7">
    <location>
        <begin position="307"/>
        <end position="332"/>
    </location>
</feature>
<evidence type="ECO:0000313" key="10">
    <source>
        <dbReference type="EMBL" id="MBN7773867.1"/>
    </source>
</evidence>
<proteinExistence type="inferred from homology"/>
<dbReference type="InterPro" id="IPR025857">
    <property type="entry name" value="MacB_PCD"/>
</dbReference>
<dbReference type="GO" id="GO:0005886">
    <property type="term" value="C:plasma membrane"/>
    <property type="evidence" value="ECO:0007669"/>
    <property type="project" value="UniProtKB-SubCell"/>
</dbReference>
<evidence type="ECO:0000256" key="1">
    <source>
        <dbReference type="ARBA" id="ARBA00004651"/>
    </source>
</evidence>
<dbReference type="Proteomes" id="UP000664545">
    <property type="component" value="Unassembled WGS sequence"/>
</dbReference>
<comment type="caution">
    <text evidence="10">The sequence shown here is derived from an EMBL/GenBank/DDBJ whole genome shotgun (WGS) entry which is preliminary data.</text>
</comment>
<keyword evidence="2" id="KW-1003">Cell membrane</keyword>
<dbReference type="RefSeq" id="WP_206582699.1">
    <property type="nucleotide sequence ID" value="NZ_JAFJZZ010000004.1"/>
</dbReference>
<feature type="transmembrane region" description="Helical" evidence="7">
    <location>
        <begin position="21"/>
        <end position="45"/>
    </location>
</feature>
<feature type="domain" description="MacB-like periplasmic core" evidence="9">
    <location>
        <begin position="21"/>
        <end position="147"/>
    </location>
</feature>
<comment type="similarity">
    <text evidence="6">Belongs to the ABC-4 integral membrane protein family.</text>
</comment>